<comment type="subcellular location">
    <subcellularLocation>
        <location evidence="2">Chromosome</location>
        <location evidence="2">Centromere</location>
    </subcellularLocation>
    <subcellularLocation>
        <location evidence="1">Nucleus</location>
    </subcellularLocation>
</comment>
<keyword evidence="8" id="KW-1185">Reference proteome</keyword>
<keyword evidence="5" id="KW-0539">Nucleus</keyword>
<reference evidence="7 8" key="1">
    <citation type="journal article" date="2011" name="Nature">
        <title>A high-resolution map of human evolutionary constraint using 29 mammals.</title>
        <authorList>
            <person name="Lindblad-Toh K."/>
            <person name="Garber M."/>
            <person name="Zuk O."/>
            <person name="Lin M.F."/>
            <person name="Parker B.J."/>
            <person name="Washietl S."/>
            <person name="Kheradpour P."/>
            <person name="Ernst J."/>
            <person name="Jordan G."/>
            <person name="Mauceli E."/>
            <person name="Ward L.D."/>
            <person name="Lowe C.B."/>
            <person name="Holloway A.K."/>
            <person name="Clamp M."/>
            <person name="Gnerre S."/>
            <person name="Alfoldi J."/>
            <person name="Beal K."/>
            <person name="Chang J."/>
            <person name="Clawson H."/>
            <person name="Cuff J."/>
            <person name="Di Palma F."/>
            <person name="Fitzgerald S."/>
            <person name="Flicek P."/>
            <person name="Guttman M."/>
            <person name="Hubisz M.J."/>
            <person name="Jaffe D.B."/>
            <person name="Jungreis I."/>
            <person name="Kent W.J."/>
            <person name="Kostka D."/>
            <person name="Lara M."/>
            <person name="Martins A.L."/>
            <person name="Massingham T."/>
            <person name="Moltke I."/>
            <person name="Raney B.J."/>
            <person name="Rasmussen M.D."/>
            <person name="Robinson J."/>
            <person name="Stark A."/>
            <person name="Vilella A.J."/>
            <person name="Wen J."/>
            <person name="Xie X."/>
            <person name="Zody M.C."/>
            <person name="Baldwin J."/>
            <person name="Bloom T."/>
            <person name="Chin C.W."/>
            <person name="Heiman D."/>
            <person name="Nicol R."/>
            <person name="Nusbaum C."/>
            <person name="Young S."/>
            <person name="Wilkinson J."/>
            <person name="Worley K.C."/>
            <person name="Kovar C.L."/>
            <person name="Muzny D.M."/>
            <person name="Gibbs R.A."/>
            <person name="Cree A."/>
            <person name="Dihn H.H."/>
            <person name="Fowler G."/>
            <person name="Jhangiani S."/>
            <person name="Joshi V."/>
            <person name="Lee S."/>
            <person name="Lewis L.R."/>
            <person name="Nazareth L.V."/>
            <person name="Okwuonu G."/>
            <person name="Santibanez J."/>
            <person name="Warren W.C."/>
            <person name="Mardis E.R."/>
            <person name="Weinstock G.M."/>
            <person name="Wilson R.K."/>
            <person name="Delehaunty K."/>
            <person name="Dooling D."/>
            <person name="Fronik C."/>
            <person name="Fulton L."/>
            <person name="Fulton B."/>
            <person name="Graves T."/>
            <person name="Minx P."/>
            <person name="Sodergren E."/>
            <person name="Birney E."/>
            <person name="Margulies E.H."/>
            <person name="Herrero J."/>
            <person name="Green E.D."/>
            <person name="Haussler D."/>
            <person name="Siepel A."/>
            <person name="Goldman N."/>
            <person name="Pollard K.S."/>
            <person name="Pedersen J.S."/>
            <person name="Lander E.S."/>
            <person name="Kellis M."/>
        </authorList>
    </citation>
    <scope>NUCLEOTIDE SEQUENCE [LARGE SCALE GENOMIC DNA]</scope>
    <source>
        <strain evidence="8">Thorbecke</strain>
    </source>
</reference>
<dbReference type="Pfam" id="PF05238">
    <property type="entry name" value="CENP-N"/>
    <property type="match status" value="1"/>
</dbReference>
<dbReference type="InParanoid" id="A0A5F9DAV0"/>
<dbReference type="GO" id="GO:0034080">
    <property type="term" value="P:CENP-A containing chromatin assembly"/>
    <property type="evidence" value="ECO:0007669"/>
    <property type="project" value="InterPro"/>
</dbReference>
<evidence type="ECO:0000313" key="7">
    <source>
        <dbReference type="Ensembl" id="ENSOCUP00000043349.1"/>
    </source>
</evidence>
<dbReference type="InterPro" id="IPR007902">
    <property type="entry name" value="Chl4/mis15/CENP-N"/>
</dbReference>
<dbReference type="Proteomes" id="UP000001811">
    <property type="component" value="Unplaced"/>
</dbReference>
<name>A0A5F9DAV0_RABIT</name>
<keyword evidence="6" id="KW-0137">Centromere</keyword>
<dbReference type="InterPro" id="IPR052011">
    <property type="entry name" value="CENP-NAC/CAD_complex"/>
</dbReference>
<comment type="similarity">
    <text evidence="3">Belongs to the CENP-N/CHL4 family.</text>
</comment>
<dbReference type="GeneTree" id="ENSGT00940000172825"/>
<evidence type="ECO:0000256" key="1">
    <source>
        <dbReference type="ARBA" id="ARBA00004123"/>
    </source>
</evidence>
<keyword evidence="4" id="KW-0158">Chromosome</keyword>
<dbReference type="PANTHER" id="PTHR46790:SF1">
    <property type="entry name" value="CENTROMERE PROTEIN N"/>
    <property type="match status" value="1"/>
</dbReference>
<dbReference type="PANTHER" id="PTHR46790">
    <property type="entry name" value="CENTROMERE PROTEIN N"/>
    <property type="match status" value="1"/>
</dbReference>
<proteinExistence type="inferred from homology"/>
<accession>A0A5F9DAV0</accession>
<evidence type="ECO:0000256" key="3">
    <source>
        <dbReference type="ARBA" id="ARBA00005566"/>
    </source>
</evidence>
<evidence type="ECO:0000256" key="5">
    <source>
        <dbReference type="ARBA" id="ARBA00023242"/>
    </source>
</evidence>
<evidence type="ECO:0000256" key="6">
    <source>
        <dbReference type="ARBA" id="ARBA00023328"/>
    </source>
</evidence>
<sequence>MDETIPEFIRKTILKISMSEMMTVLKPWNFLSENQLQVLNFQQRKESFAPSVVLLCEKCAGLSHVALLDIICTQVLQHQKI</sequence>
<evidence type="ECO:0000256" key="2">
    <source>
        <dbReference type="ARBA" id="ARBA00004584"/>
    </source>
</evidence>
<dbReference type="GO" id="GO:0000775">
    <property type="term" value="C:chromosome, centromeric region"/>
    <property type="evidence" value="ECO:0007669"/>
    <property type="project" value="UniProtKB-SubCell"/>
</dbReference>
<dbReference type="STRING" id="9986.ENSOCUP00000043349"/>
<organism evidence="7 8">
    <name type="scientific">Oryctolagus cuniculus</name>
    <name type="common">Rabbit</name>
    <dbReference type="NCBI Taxonomy" id="9986"/>
    <lineage>
        <taxon>Eukaryota</taxon>
        <taxon>Metazoa</taxon>
        <taxon>Chordata</taxon>
        <taxon>Craniata</taxon>
        <taxon>Vertebrata</taxon>
        <taxon>Euteleostomi</taxon>
        <taxon>Mammalia</taxon>
        <taxon>Eutheria</taxon>
        <taxon>Euarchontoglires</taxon>
        <taxon>Glires</taxon>
        <taxon>Lagomorpha</taxon>
        <taxon>Leporidae</taxon>
        <taxon>Oryctolagus</taxon>
    </lineage>
</organism>
<dbReference type="GO" id="GO:0005654">
    <property type="term" value="C:nucleoplasm"/>
    <property type="evidence" value="ECO:0007669"/>
    <property type="project" value="TreeGrafter"/>
</dbReference>
<dbReference type="GO" id="GO:0007059">
    <property type="term" value="P:chromosome segregation"/>
    <property type="evidence" value="ECO:0007669"/>
    <property type="project" value="InterPro"/>
</dbReference>
<evidence type="ECO:0000256" key="4">
    <source>
        <dbReference type="ARBA" id="ARBA00022454"/>
    </source>
</evidence>
<reference evidence="7" key="3">
    <citation type="submission" date="2025-09" db="UniProtKB">
        <authorList>
            <consortium name="Ensembl"/>
        </authorList>
    </citation>
    <scope>IDENTIFICATION</scope>
    <source>
        <strain evidence="7">Thorbecke</strain>
    </source>
</reference>
<protein>
    <submittedName>
        <fullName evidence="7">Uncharacterized protein</fullName>
    </submittedName>
</protein>
<dbReference type="SMR" id="A0A5F9DAV0"/>
<reference evidence="7" key="2">
    <citation type="submission" date="2025-08" db="UniProtKB">
        <authorList>
            <consortium name="Ensembl"/>
        </authorList>
    </citation>
    <scope>IDENTIFICATION</scope>
    <source>
        <strain evidence="7">Thorbecke</strain>
    </source>
</reference>
<evidence type="ECO:0000313" key="8">
    <source>
        <dbReference type="Proteomes" id="UP000001811"/>
    </source>
</evidence>
<dbReference type="AlphaFoldDB" id="A0A5F9DAV0"/>
<dbReference type="Ensembl" id="ENSOCUT00000048333.1">
    <property type="protein sequence ID" value="ENSOCUP00000043349.1"/>
    <property type="gene ID" value="ENSOCUG00000037518.1"/>
</dbReference>